<evidence type="ECO:0000313" key="2">
    <source>
        <dbReference type="EMBL" id="OJD16709.1"/>
    </source>
</evidence>
<gene>
    <name evidence="2" type="ORF">AJ78_03134</name>
</gene>
<evidence type="ECO:0000256" key="1">
    <source>
        <dbReference type="SAM" id="MobiDB-lite"/>
    </source>
</evidence>
<accession>A0A1J9QN86</accession>
<comment type="caution">
    <text evidence="2">The sequence shown here is derived from an EMBL/GenBank/DDBJ whole genome shotgun (WGS) entry which is preliminary data.</text>
</comment>
<protein>
    <submittedName>
        <fullName evidence="2">Uncharacterized protein</fullName>
    </submittedName>
</protein>
<proteinExistence type="predicted"/>
<evidence type="ECO:0000313" key="3">
    <source>
        <dbReference type="Proteomes" id="UP000182235"/>
    </source>
</evidence>
<name>A0A1J9QN86_9EURO</name>
<organism evidence="2 3">
    <name type="scientific">Emergomyces pasteurianus Ep9510</name>
    <dbReference type="NCBI Taxonomy" id="1447872"/>
    <lineage>
        <taxon>Eukaryota</taxon>
        <taxon>Fungi</taxon>
        <taxon>Dikarya</taxon>
        <taxon>Ascomycota</taxon>
        <taxon>Pezizomycotina</taxon>
        <taxon>Eurotiomycetes</taxon>
        <taxon>Eurotiomycetidae</taxon>
        <taxon>Onygenales</taxon>
        <taxon>Ajellomycetaceae</taxon>
        <taxon>Emergomyces</taxon>
    </lineage>
</organism>
<reference evidence="2 3" key="1">
    <citation type="submission" date="2015-07" db="EMBL/GenBank/DDBJ databases">
        <title>Emmonsia species relationships and genome sequence.</title>
        <authorList>
            <consortium name="The Broad Institute Genomics Platform"/>
            <person name="Cuomo C.A."/>
            <person name="Munoz J.F."/>
            <person name="Imamovic A."/>
            <person name="Priest M.E."/>
            <person name="Young S."/>
            <person name="Clay O.K."/>
            <person name="McEwen J.G."/>
        </authorList>
    </citation>
    <scope>NUCLEOTIDE SEQUENCE [LARGE SCALE GENOMIC DNA]</scope>
    <source>
        <strain evidence="2 3">UAMH 9510</strain>
    </source>
</reference>
<sequence>MLSSQLKDLPKACPNDPGSYDPNSDRSKKGGLALPFEDETRRPLRLTFDIAVVRNAHVAYVSSNLMGIHHVLRAKTTTWIH</sequence>
<dbReference type="EMBL" id="LGRN01000095">
    <property type="protein sequence ID" value="OJD16709.1"/>
    <property type="molecule type" value="Genomic_DNA"/>
</dbReference>
<dbReference type="Proteomes" id="UP000182235">
    <property type="component" value="Unassembled WGS sequence"/>
</dbReference>
<dbReference type="VEuPathDB" id="FungiDB:AJ78_03134"/>
<feature type="region of interest" description="Disordered" evidence="1">
    <location>
        <begin position="1"/>
        <end position="35"/>
    </location>
</feature>
<dbReference type="AlphaFoldDB" id="A0A1J9QN86"/>
<keyword evidence="3" id="KW-1185">Reference proteome</keyword>